<dbReference type="GO" id="GO:0034605">
    <property type="term" value="P:cellular response to heat"/>
    <property type="evidence" value="ECO:0007669"/>
    <property type="project" value="TreeGrafter"/>
</dbReference>
<evidence type="ECO:0000313" key="8">
    <source>
        <dbReference type="Proteomes" id="UP001140206"/>
    </source>
</evidence>
<evidence type="ECO:0000256" key="5">
    <source>
        <dbReference type="SAM" id="Coils"/>
    </source>
</evidence>
<dbReference type="PRINTS" id="PR00300">
    <property type="entry name" value="CLPPROTEASEA"/>
</dbReference>
<evidence type="ECO:0000256" key="1">
    <source>
        <dbReference type="ARBA" id="ARBA00022741"/>
    </source>
</evidence>
<dbReference type="InterPro" id="IPR001270">
    <property type="entry name" value="ClpA/B"/>
</dbReference>
<dbReference type="SMART" id="SM00382">
    <property type="entry name" value="AAA"/>
    <property type="match status" value="1"/>
</dbReference>
<dbReference type="PANTHER" id="PTHR11638">
    <property type="entry name" value="ATP-DEPENDENT CLP PROTEASE"/>
    <property type="match status" value="1"/>
</dbReference>
<dbReference type="InterPro" id="IPR003959">
    <property type="entry name" value="ATPase_AAA_core"/>
</dbReference>
<comment type="similarity">
    <text evidence="4">Belongs to the ClpA/ClpB family.</text>
</comment>
<dbReference type="InterPro" id="IPR018368">
    <property type="entry name" value="ClpA/B_CS1"/>
</dbReference>
<evidence type="ECO:0000256" key="3">
    <source>
        <dbReference type="ARBA" id="ARBA00023186"/>
    </source>
</evidence>
<sequence length="548" mass="60945">MIIVRYNAYIGYRIDVHHVILGLIDDAISDELKLAGTSAPRIKLALDKLCSREQVQKVESTPWDSPALKSYGRDLMQDAENLNPVIGRDKEIREIMKILCTHNGNPLLIGEPGVGKTAVVEGLAQRIISGDVPCCLKDVRIVELSMGLLLAGATYQGEFQARLMKILREVGRASEDVVLFVDEIHCVLGACRTQGSLDAANLIKPMLASGRMRCIGATTIKEYKKYVEKDKAFERRFQLVHVTQPSLADTLTILRGLKEKIEDNNSGLRIQDEALEVAVELSSRYISSRHQPDKAIKLVQQAAVNVRLQLDCPIEIDELREKEISIKLRLKALDKKTDNASKARLVKVENELRDLKGKLKDMQQTYRKEKLWVAISKAEKVMVDNAMLTETVRPEHIAEVISSWTGILVTRLGQNEKSLLVSLPDRLHQRVVGQNNAVSAVATAIQRSRSRLGKPRRPIGSFLFLGPLGIGKTELAKALAEQLFGDENLLVRFDMSEIMEKNTVARLIGASPGYVIFQHFLVFSDENHGFANAGLPTCHGIVLNSIAL</sequence>
<dbReference type="PANTHER" id="PTHR11638:SF174">
    <property type="entry name" value="AAA+ ATPASE DOMAIN-CONTAINING PROTEIN"/>
    <property type="match status" value="1"/>
</dbReference>
<organism evidence="7 8">
    <name type="scientific">Rhynchospora pubera</name>
    <dbReference type="NCBI Taxonomy" id="906938"/>
    <lineage>
        <taxon>Eukaryota</taxon>
        <taxon>Viridiplantae</taxon>
        <taxon>Streptophyta</taxon>
        <taxon>Embryophyta</taxon>
        <taxon>Tracheophyta</taxon>
        <taxon>Spermatophyta</taxon>
        <taxon>Magnoliopsida</taxon>
        <taxon>Liliopsida</taxon>
        <taxon>Poales</taxon>
        <taxon>Cyperaceae</taxon>
        <taxon>Cyperoideae</taxon>
        <taxon>Rhynchosporeae</taxon>
        <taxon>Rhynchospora</taxon>
    </lineage>
</organism>
<dbReference type="SUPFAM" id="SSF52540">
    <property type="entry name" value="P-loop containing nucleoside triphosphate hydrolases"/>
    <property type="match status" value="2"/>
</dbReference>
<keyword evidence="1 4" id="KW-0547">Nucleotide-binding</keyword>
<accession>A0AAV8HX34</accession>
<dbReference type="PROSITE" id="PS00870">
    <property type="entry name" value="CLPAB_1"/>
    <property type="match status" value="1"/>
</dbReference>
<protein>
    <submittedName>
        <fullName evidence="7">Chaperone protein ClpB</fullName>
    </submittedName>
</protein>
<reference evidence="7" key="1">
    <citation type="submission" date="2022-08" db="EMBL/GenBank/DDBJ databases">
        <authorList>
            <person name="Marques A."/>
        </authorList>
    </citation>
    <scope>NUCLEOTIDE SEQUENCE</scope>
    <source>
        <strain evidence="7">RhyPub2mFocal</strain>
        <tissue evidence="7">Leaves</tissue>
    </source>
</reference>
<dbReference type="Pfam" id="PF00004">
    <property type="entry name" value="AAA"/>
    <property type="match status" value="1"/>
</dbReference>
<evidence type="ECO:0000259" key="6">
    <source>
        <dbReference type="SMART" id="SM00382"/>
    </source>
</evidence>
<dbReference type="InterPro" id="IPR027417">
    <property type="entry name" value="P-loop_NTPase"/>
</dbReference>
<name>A0AAV8HX34_9POAL</name>
<feature type="domain" description="AAA+ ATPase" evidence="6">
    <location>
        <begin position="102"/>
        <end position="247"/>
    </location>
</feature>
<dbReference type="EMBL" id="JAMFTS010000001">
    <property type="protein sequence ID" value="KAJ4821230.1"/>
    <property type="molecule type" value="Genomic_DNA"/>
</dbReference>
<evidence type="ECO:0000313" key="7">
    <source>
        <dbReference type="EMBL" id="KAJ4821230.1"/>
    </source>
</evidence>
<keyword evidence="2 4" id="KW-0067">ATP-binding</keyword>
<evidence type="ECO:0000256" key="2">
    <source>
        <dbReference type="ARBA" id="ARBA00022840"/>
    </source>
</evidence>
<comment type="caution">
    <text evidence="7">The sequence shown here is derived from an EMBL/GenBank/DDBJ whole genome shotgun (WGS) entry which is preliminary data.</text>
</comment>
<dbReference type="Proteomes" id="UP001140206">
    <property type="component" value="Chromosome 1"/>
</dbReference>
<dbReference type="GO" id="GO:0005524">
    <property type="term" value="F:ATP binding"/>
    <property type="evidence" value="ECO:0007669"/>
    <property type="project" value="UniProtKB-KW"/>
</dbReference>
<dbReference type="Gene3D" id="3.40.50.300">
    <property type="entry name" value="P-loop containing nucleotide triphosphate hydrolases"/>
    <property type="match status" value="3"/>
</dbReference>
<keyword evidence="5" id="KW-0175">Coiled coil</keyword>
<dbReference type="GO" id="GO:0016887">
    <property type="term" value="F:ATP hydrolysis activity"/>
    <property type="evidence" value="ECO:0007669"/>
    <property type="project" value="InterPro"/>
</dbReference>
<dbReference type="AlphaFoldDB" id="A0AAV8HX34"/>
<dbReference type="Pfam" id="PF07724">
    <property type="entry name" value="AAA_2"/>
    <property type="match status" value="1"/>
</dbReference>
<evidence type="ECO:0000256" key="4">
    <source>
        <dbReference type="RuleBase" id="RU004432"/>
    </source>
</evidence>
<dbReference type="GO" id="GO:0005737">
    <property type="term" value="C:cytoplasm"/>
    <property type="evidence" value="ECO:0007669"/>
    <property type="project" value="TreeGrafter"/>
</dbReference>
<keyword evidence="3 4" id="KW-0143">Chaperone</keyword>
<gene>
    <name evidence="7" type="ORF">LUZ62_033796</name>
</gene>
<dbReference type="InterPro" id="IPR050130">
    <property type="entry name" value="ClpA_ClpB"/>
</dbReference>
<dbReference type="CDD" id="cd00009">
    <property type="entry name" value="AAA"/>
    <property type="match status" value="1"/>
</dbReference>
<dbReference type="InterPro" id="IPR041546">
    <property type="entry name" value="ClpA/ClpB_AAA_lid"/>
</dbReference>
<dbReference type="PROSITE" id="PS00871">
    <property type="entry name" value="CLPAB_2"/>
    <property type="match status" value="1"/>
</dbReference>
<dbReference type="Pfam" id="PF17871">
    <property type="entry name" value="AAA_lid_9"/>
    <property type="match status" value="1"/>
</dbReference>
<keyword evidence="8" id="KW-1185">Reference proteome</keyword>
<dbReference type="InterPro" id="IPR028299">
    <property type="entry name" value="ClpA/B_CS2"/>
</dbReference>
<dbReference type="InterPro" id="IPR003593">
    <property type="entry name" value="AAA+_ATPase"/>
</dbReference>
<proteinExistence type="inferred from homology"/>
<feature type="coiled-coil region" evidence="5">
    <location>
        <begin position="316"/>
        <end position="365"/>
    </location>
</feature>